<dbReference type="PROSITE" id="PS51257">
    <property type="entry name" value="PROKAR_LIPOPROTEIN"/>
    <property type="match status" value="1"/>
</dbReference>
<reference evidence="13 14" key="1">
    <citation type="submission" date="2019-05" db="EMBL/GenBank/DDBJ databases">
        <authorList>
            <person name="Zhang J.-Y."/>
            <person name="Feg X."/>
            <person name="Du Z.-J."/>
        </authorList>
    </citation>
    <scope>NUCLEOTIDE SEQUENCE [LARGE SCALE GENOMIC DNA]</scope>
    <source>
        <strain evidence="13 14">RZ26</strain>
    </source>
</reference>
<keyword evidence="9" id="KW-0119">Carbohydrate metabolism</keyword>
<evidence type="ECO:0000256" key="3">
    <source>
        <dbReference type="ARBA" id="ARBA00022692"/>
    </source>
</evidence>
<dbReference type="Gene3D" id="4.10.1080.10">
    <property type="entry name" value="TSP type-3 repeat"/>
    <property type="match status" value="1"/>
</dbReference>
<accession>A0A5S3PGR6</accession>
<dbReference type="AlphaFoldDB" id="A0A5S3PGR6"/>
<comment type="caution">
    <text evidence="13">The sequence shown here is derived from an EMBL/GenBank/DDBJ whole genome shotgun (WGS) entry which is preliminary data.</text>
</comment>
<proteinExistence type="inferred from homology"/>
<keyword evidence="8" id="KW-0325">Glycoprotein</keyword>
<keyword evidence="5" id="KW-0256">Endoplasmic reticulum</keyword>
<feature type="region of interest" description="Disordered" evidence="10">
    <location>
        <begin position="83"/>
        <end position="102"/>
    </location>
</feature>
<evidence type="ECO:0000256" key="9">
    <source>
        <dbReference type="ARBA" id="ARBA00023277"/>
    </source>
</evidence>
<feature type="chain" id="PRO_5024426535" description="Malectin domain-containing protein" evidence="11">
    <location>
        <begin position="27"/>
        <end position="301"/>
    </location>
</feature>
<keyword evidence="6" id="KW-1133">Transmembrane helix</keyword>
<comment type="similarity">
    <text evidence="2">Belongs to the malectin family.</text>
</comment>
<feature type="region of interest" description="Disordered" evidence="10">
    <location>
        <begin position="26"/>
        <end position="46"/>
    </location>
</feature>
<evidence type="ECO:0000256" key="5">
    <source>
        <dbReference type="ARBA" id="ARBA00022824"/>
    </source>
</evidence>
<name>A0A5S3PGR6_9FLAO</name>
<keyword evidence="14" id="KW-1185">Reference proteome</keyword>
<dbReference type="Proteomes" id="UP000310314">
    <property type="component" value="Unassembled WGS sequence"/>
</dbReference>
<dbReference type="GO" id="GO:0030246">
    <property type="term" value="F:carbohydrate binding"/>
    <property type="evidence" value="ECO:0007669"/>
    <property type="project" value="InterPro"/>
</dbReference>
<protein>
    <recommendedName>
        <fullName evidence="12">Malectin domain-containing protein</fullName>
    </recommendedName>
</protein>
<dbReference type="SUPFAM" id="SSF103647">
    <property type="entry name" value="TSP type-3 repeat"/>
    <property type="match status" value="1"/>
</dbReference>
<dbReference type="GO" id="GO:0005509">
    <property type="term" value="F:calcium ion binding"/>
    <property type="evidence" value="ECO:0007669"/>
    <property type="project" value="InterPro"/>
</dbReference>
<dbReference type="InterPro" id="IPR028974">
    <property type="entry name" value="TSP_type-3_rpt"/>
</dbReference>
<dbReference type="GO" id="GO:0007155">
    <property type="term" value="P:cell adhesion"/>
    <property type="evidence" value="ECO:0007669"/>
    <property type="project" value="InterPro"/>
</dbReference>
<evidence type="ECO:0000256" key="4">
    <source>
        <dbReference type="ARBA" id="ARBA00022729"/>
    </source>
</evidence>
<sequence length="301" mass="31331">MKRIVFSKMKLIVLLFSLAIISSSCGSDDPDPPAPVVDTDGDGVADADDACPSEAGLAALGGCPDADSDGVADKDDSCPNEAGLSDLAGCPDADGDGIADKDDACPNEAGVAALDGCPEDAMESTDVVGPNILKINCGGPEVTIGAETFLEDQYTSTPSADYTAHPSITEIANTDLDEIYLTETITSNEQNNGPVSYDIPVSNGTYTVKLHFAEIYWGETKTDGNETLGGIGSRIFDVDIENTSILNTFDVFEVAGGSAIAFTKMYDIEVTDGELNIVFTSTVDKPKVSAIEIFGDGTINP</sequence>
<dbReference type="InterPro" id="IPR021720">
    <property type="entry name" value="Malectin_dom"/>
</dbReference>
<dbReference type="Gene3D" id="2.60.120.430">
    <property type="entry name" value="Galactose-binding lectin"/>
    <property type="match status" value="1"/>
</dbReference>
<dbReference type="GO" id="GO:0016020">
    <property type="term" value="C:membrane"/>
    <property type="evidence" value="ECO:0007669"/>
    <property type="project" value="TreeGrafter"/>
</dbReference>
<dbReference type="EMBL" id="VATY01000005">
    <property type="protein sequence ID" value="TMM53312.1"/>
    <property type="molecule type" value="Genomic_DNA"/>
</dbReference>
<evidence type="ECO:0000256" key="10">
    <source>
        <dbReference type="SAM" id="MobiDB-lite"/>
    </source>
</evidence>
<comment type="subcellular location">
    <subcellularLocation>
        <location evidence="1">Endoplasmic reticulum membrane</location>
        <topology evidence="1">Single-pass type I membrane protein</topology>
    </subcellularLocation>
</comment>
<evidence type="ECO:0000256" key="2">
    <source>
        <dbReference type="ARBA" id="ARBA00009141"/>
    </source>
</evidence>
<dbReference type="Pfam" id="PF02412">
    <property type="entry name" value="TSP_3"/>
    <property type="match status" value="3"/>
</dbReference>
<dbReference type="InterPro" id="IPR039155">
    <property type="entry name" value="MLEC"/>
</dbReference>
<feature type="domain" description="Malectin" evidence="12">
    <location>
        <begin position="132"/>
        <end position="291"/>
    </location>
</feature>
<dbReference type="OrthoDB" id="175993at2"/>
<evidence type="ECO:0000256" key="1">
    <source>
        <dbReference type="ARBA" id="ARBA00004115"/>
    </source>
</evidence>
<dbReference type="Pfam" id="PF11721">
    <property type="entry name" value="Malectin"/>
    <property type="match status" value="1"/>
</dbReference>
<organism evidence="13 14">
    <name type="scientific">Maribacter algarum</name>
    <name type="common">ex Zhang et al. 2020</name>
    <dbReference type="NCBI Taxonomy" id="2578118"/>
    <lineage>
        <taxon>Bacteria</taxon>
        <taxon>Pseudomonadati</taxon>
        <taxon>Bacteroidota</taxon>
        <taxon>Flavobacteriia</taxon>
        <taxon>Flavobacteriales</taxon>
        <taxon>Flavobacteriaceae</taxon>
        <taxon>Maribacter</taxon>
    </lineage>
</organism>
<keyword evidence="3" id="KW-0812">Transmembrane</keyword>
<evidence type="ECO:0000256" key="6">
    <source>
        <dbReference type="ARBA" id="ARBA00022989"/>
    </source>
</evidence>
<keyword evidence="4 11" id="KW-0732">Signal</keyword>
<dbReference type="PANTHER" id="PTHR13460">
    <property type="match status" value="1"/>
</dbReference>
<evidence type="ECO:0000313" key="13">
    <source>
        <dbReference type="EMBL" id="TMM53312.1"/>
    </source>
</evidence>
<evidence type="ECO:0000256" key="11">
    <source>
        <dbReference type="SAM" id="SignalP"/>
    </source>
</evidence>
<evidence type="ECO:0000313" key="14">
    <source>
        <dbReference type="Proteomes" id="UP000310314"/>
    </source>
</evidence>
<feature type="signal peptide" evidence="11">
    <location>
        <begin position="1"/>
        <end position="26"/>
    </location>
</feature>
<evidence type="ECO:0000259" key="12">
    <source>
        <dbReference type="Pfam" id="PF11721"/>
    </source>
</evidence>
<gene>
    <name evidence="13" type="ORF">FEE95_19810</name>
</gene>
<dbReference type="InterPro" id="IPR008979">
    <property type="entry name" value="Galactose-bd-like_sf"/>
</dbReference>
<dbReference type="SUPFAM" id="SSF49785">
    <property type="entry name" value="Galactose-binding domain-like"/>
    <property type="match status" value="1"/>
</dbReference>
<evidence type="ECO:0000256" key="8">
    <source>
        <dbReference type="ARBA" id="ARBA00023180"/>
    </source>
</evidence>
<keyword evidence="7" id="KW-0472">Membrane</keyword>
<dbReference type="InterPro" id="IPR003367">
    <property type="entry name" value="Thrombospondin_3-like_rpt"/>
</dbReference>
<evidence type="ECO:0000256" key="7">
    <source>
        <dbReference type="ARBA" id="ARBA00023136"/>
    </source>
</evidence>
<dbReference type="PANTHER" id="PTHR13460:SF0">
    <property type="entry name" value="MALECTIN"/>
    <property type="match status" value="1"/>
</dbReference>